<dbReference type="AlphaFoldDB" id="A0A2W4QVB0"/>
<dbReference type="GO" id="GO:0000967">
    <property type="term" value="P:rRNA 5'-end processing"/>
    <property type="evidence" value="ECO:0007669"/>
    <property type="project" value="UniProtKB-UniRule"/>
</dbReference>
<evidence type="ECO:0000259" key="6">
    <source>
        <dbReference type="SMART" id="SM00732"/>
    </source>
</evidence>
<evidence type="ECO:0000313" key="8">
    <source>
        <dbReference type="Proteomes" id="UP000249396"/>
    </source>
</evidence>
<dbReference type="PANTHER" id="PTHR33317">
    <property type="entry name" value="POLYNUCLEOTIDYL TRANSFERASE, RIBONUCLEASE H-LIKE SUPERFAMILY PROTEIN"/>
    <property type="match status" value="1"/>
</dbReference>
<keyword evidence="1 5" id="KW-0963">Cytoplasm</keyword>
<dbReference type="InterPro" id="IPR037027">
    <property type="entry name" value="YqgF/RNaseH-like_dom_sf"/>
</dbReference>
<dbReference type="NCBIfam" id="TIGR00250">
    <property type="entry name" value="RNAse_H_YqgF"/>
    <property type="match status" value="1"/>
</dbReference>
<dbReference type="Pfam" id="PF03652">
    <property type="entry name" value="RuvX"/>
    <property type="match status" value="1"/>
</dbReference>
<comment type="function">
    <text evidence="5">Could be a nuclease involved in processing of the 5'-end of pre-16S rRNA.</text>
</comment>
<keyword evidence="3 5" id="KW-0540">Nuclease</keyword>
<evidence type="ECO:0000256" key="2">
    <source>
        <dbReference type="ARBA" id="ARBA00022517"/>
    </source>
</evidence>
<dbReference type="InterPro" id="IPR005227">
    <property type="entry name" value="YqgF"/>
</dbReference>
<dbReference type="InterPro" id="IPR012337">
    <property type="entry name" value="RNaseH-like_sf"/>
</dbReference>
<dbReference type="EMBL" id="QJPH01000377">
    <property type="protein sequence ID" value="PZN75762.1"/>
    <property type="molecule type" value="Genomic_DNA"/>
</dbReference>
<protein>
    <recommendedName>
        <fullName evidence="5">Putative pre-16S rRNA nuclease</fullName>
        <ecNumber evidence="5">3.1.-.-</ecNumber>
    </recommendedName>
</protein>
<dbReference type="PANTHER" id="PTHR33317:SF4">
    <property type="entry name" value="POLYNUCLEOTIDYL TRANSFERASE, RIBONUCLEASE H-LIKE SUPERFAMILY PROTEIN"/>
    <property type="match status" value="1"/>
</dbReference>
<feature type="domain" description="YqgF/RNase H-like" evidence="6">
    <location>
        <begin position="10"/>
        <end position="110"/>
    </location>
</feature>
<sequence length="154" mass="17188">MPDPHTPKQGTYLGFDYGEKHIGVAVGQRLTCTSNGLATIPTLGKLARWEAIGRLVDAWQPCGLVVGLSYQEDGTENPITPQILKFSRQLEGRFRLPVYTMDETLSTVESKSLFYQSRAKHSTGFATVRDILAAQLILQSWLEHIAQQERQKNG</sequence>
<dbReference type="GO" id="GO:0016788">
    <property type="term" value="F:hydrolase activity, acting on ester bonds"/>
    <property type="evidence" value="ECO:0007669"/>
    <property type="project" value="UniProtKB-UniRule"/>
</dbReference>
<gene>
    <name evidence="7" type="ORF">DM484_17895</name>
</gene>
<comment type="subcellular location">
    <subcellularLocation>
        <location evidence="5">Cytoplasm</location>
    </subcellularLocation>
</comment>
<evidence type="ECO:0000313" key="7">
    <source>
        <dbReference type="EMBL" id="PZN75762.1"/>
    </source>
</evidence>
<evidence type="ECO:0000256" key="1">
    <source>
        <dbReference type="ARBA" id="ARBA00022490"/>
    </source>
</evidence>
<comment type="similarity">
    <text evidence="5">Belongs to the YqgF HJR family.</text>
</comment>
<name>A0A2W4QVB0_9GAMM</name>
<keyword evidence="2 5" id="KW-0690">Ribosome biogenesis</keyword>
<dbReference type="EC" id="3.1.-.-" evidence="5"/>
<proteinExistence type="inferred from homology"/>
<evidence type="ECO:0000256" key="4">
    <source>
        <dbReference type="ARBA" id="ARBA00022801"/>
    </source>
</evidence>
<keyword evidence="4 5" id="KW-0378">Hydrolase</keyword>
<evidence type="ECO:0000256" key="3">
    <source>
        <dbReference type="ARBA" id="ARBA00022722"/>
    </source>
</evidence>
<reference evidence="7 8" key="1">
    <citation type="journal article" date="2018" name="Aquat. Microb. Ecol.">
        <title>Gammaproteobacterial methanotrophs dominate.</title>
        <authorList>
            <person name="Rissanen A.J."/>
            <person name="Saarenheimo J."/>
            <person name="Tiirola M."/>
            <person name="Peura S."/>
            <person name="Aalto S.L."/>
            <person name="Karvinen A."/>
            <person name="Nykanen H."/>
        </authorList>
    </citation>
    <scope>NUCLEOTIDE SEQUENCE [LARGE SCALE GENOMIC DNA]</scope>
    <source>
        <strain evidence="7">AMbin10</strain>
    </source>
</reference>
<dbReference type="GO" id="GO:0005829">
    <property type="term" value="C:cytosol"/>
    <property type="evidence" value="ECO:0007669"/>
    <property type="project" value="TreeGrafter"/>
</dbReference>
<dbReference type="Proteomes" id="UP000249396">
    <property type="component" value="Unassembled WGS sequence"/>
</dbReference>
<dbReference type="HAMAP" id="MF_00651">
    <property type="entry name" value="Nuclease_YqgF"/>
    <property type="match status" value="1"/>
</dbReference>
<dbReference type="SUPFAM" id="SSF53098">
    <property type="entry name" value="Ribonuclease H-like"/>
    <property type="match status" value="1"/>
</dbReference>
<dbReference type="GO" id="GO:0004518">
    <property type="term" value="F:nuclease activity"/>
    <property type="evidence" value="ECO:0007669"/>
    <property type="project" value="UniProtKB-KW"/>
</dbReference>
<dbReference type="SMART" id="SM00732">
    <property type="entry name" value="YqgFc"/>
    <property type="match status" value="1"/>
</dbReference>
<accession>A0A2W4QVB0</accession>
<organism evidence="7 8">
    <name type="scientific">Candidatus Methylumidiphilus alinenensis</name>
    <dbReference type="NCBI Taxonomy" id="2202197"/>
    <lineage>
        <taxon>Bacteria</taxon>
        <taxon>Pseudomonadati</taxon>
        <taxon>Pseudomonadota</taxon>
        <taxon>Gammaproteobacteria</taxon>
        <taxon>Methylococcales</taxon>
        <taxon>Candidatus Methylumidiphilus</taxon>
    </lineage>
</organism>
<dbReference type="CDD" id="cd16964">
    <property type="entry name" value="YqgF"/>
    <property type="match status" value="1"/>
</dbReference>
<dbReference type="Gene3D" id="3.30.420.140">
    <property type="entry name" value="YqgF/RNase H-like domain"/>
    <property type="match status" value="1"/>
</dbReference>
<comment type="caution">
    <text evidence="7">The sequence shown here is derived from an EMBL/GenBank/DDBJ whole genome shotgun (WGS) entry which is preliminary data.</text>
</comment>
<evidence type="ECO:0000256" key="5">
    <source>
        <dbReference type="HAMAP-Rule" id="MF_00651"/>
    </source>
</evidence>
<dbReference type="InterPro" id="IPR006641">
    <property type="entry name" value="YqgF/RNaseH-like_dom"/>
</dbReference>